<name>A0A5J4KTI5_9ZZZZ</name>
<sequence length="51" mass="6009">MRSVGRPIRYTAATTAANMYYSYKISWIDKANFLTLKEESFYQKCNNAYEV</sequence>
<protein>
    <submittedName>
        <fullName evidence="1">Uncharacterized protein</fullName>
    </submittedName>
</protein>
<proteinExistence type="predicted"/>
<accession>A0A5J4KTI5</accession>
<gene>
    <name evidence="1" type="ORF">A45J_0292</name>
</gene>
<dbReference type="EMBL" id="BLAB01000001">
    <property type="protein sequence ID" value="GER92574.1"/>
    <property type="molecule type" value="Genomic_DNA"/>
</dbReference>
<dbReference type="AlphaFoldDB" id="A0A5J4KTI5"/>
<evidence type="ECO:0000313" key="1">
    <source>
        <dbReference type="EMBL" id="GER92574.1"/>
    </source>
</evidence>
<comment type="caution">
    <text evidence="1">The sequence shown here is derived from an EMBL/GenBank/DDBJ whole genome shotgun (WGS) entry which is preliminary data.</text>
</comment>
<organism evidence="1">
    <name type="scientific">hot springs metagenome</name>
    <dbReference type="NCBI Taxonomy" id="433727"/>
    <lineage>
        <taxon>unclassified sequences</taxon>
        <taxon>metagenomes</taxon>
        <taxon>ecological metagenomes</taxon>
    </lineage>
</organism>
<reference evidence="1" key="1">
    <citation type="submission" date="2019-10" db="EMBL/GenBank/DDBJ databases">
        <title>Metagenomic sequencing of thiosulfate-disproportionating enrichment culture.</title>
        <authorList>
            <person name="Umezawa K."/>
            <person name="Kojima H."/>
            <person name="Fukui M."/>
        </authorList>
    </citation>
    <scope>NUCLEOTIDE SEQUENCE</scope>
    <source>
        <strain evidence="1">45J</strain>
    </source>
</reference>